<organism evidence="3">
    <name type="scientific">Anisakis simplex</name>
    <name type="common">Herring worm</name>
    <dbReference type="NCBI Taxonomy" id="6269"/>
    <lineage>
        <taxon>Eukaryota</taxon>
        <taxon>Metazoa</taxon>
        <taxon>Ecdysozoa</taxon>
        <taxon>Nematoda</taxon>
        <taxon>Chromadorea</taxon>
        <taxon>Rhabditida</taxon>
        <taxon>Spirurina</taxon>
        <taxon>Ascaridomorpha</taxon>
        <taxon>Ascaridoidea</taxon>
        <taxon>Anisakidae</taxon>
        <taxon>Anisakis</taxon>
        <taxon>Anisakis simplex complex</taxon>
    </lineage>
</organism>
<dbReference type="EMBL" id="UYRR01031094">
    <property type="protein sequence ID" value="VDK45614.1"/>
    <property type="molecule type" value="Genomic_DNA"/>
</dbReference>
<sequence length="219" mass="24889">MVLCDSIIIILSHNTILRTLFSRDRSEENSTVSNGVFKSATIVQRAQKKVLSKVVSRGVIKHFVSDAATRIFDGLYMLLSAYYNKVTAEKVVKNIIKLVVKLGVVVRGGNFGIEEENELNSVQKQMHQLCLTLISFGKVAYSYDRNYLVSMLNETHMKINRLVVKSLLSDKSRKRLDMVFEHISKENLLDRLFRVDGEYTTLLASLVNDLETLIDSKDL</sequence>
<dbReference type="Proteomes" id="UP000267096">
    <property type="component" value="Unassembled WGS sequence"/>
</dbReference>
<dbReference type="OrthoDB" id="10055976at2759"/>
<dbReference type="PANTHER" id="PTHR12757">
    <property type="entry name" value="TUMOR NECROSIS FACTOR INDUCED PROTEIN"/>
    <property type="match status" value="1"/>
</dbReference>
<dbReference type="InterPro" id="IPR038355">
    <property type="entry name" value="TNFAIP8_sf"/>
</dbReference>
<evidence type="ECO:0000313" key="1">
    <source>
        <dbReference type="EMBL" id="VDK45614.1"/>
    </source>
</evidence>
<keyword evidence="2" id="KW-1185">Reference proteome</keyword>
<name>A0A0M3JVH3_ANISI</name>
<dbReference type="AlphaFoldDB" id="A0A0M3JVH3"/>
<dbReference type="Pfam" id="PF05527">
    <property type="entry name" value="TNFAIP8"/>
    <property type="match status" value="1"/>
</dbReference>
<dbReference type="GO" id="GO:0042981">
    <property type="term" value="P:regulation of apoptotic process"/>
    <property type="evidence" value="ECO:0007669"/>
    <property type="project" value="InterPro"/>
</dbReference>
<reference evidence="3" key="1">
    <citation type="submission" date="2016-04" db="UniProtKB">
        <authorList>
            <consortium name="WormBaseParasite"/>
        </authorList>
    </citation>
    <scope>IDENTIFICATION</scope>
</reference>
<proteinExistence type="predicted"/>
<dbReference type="Gene3D" id="1.20.1440.160">
    <property type="entry name" value="Tumor necrosis factor alpha-induced protein 8-like"/>
    <property type="match status" value="1"/>
</dbReference>
<accession>A0A0M3JVH3</accession>
<dbReference type="PANTHER" id="PTHR12757:SF1">
    <property type="entry name" value="PROTEIN SALIVARY GLANDS MARRED"/>
    <property type="match status" value="1"/>
</dbReference>
<dbReference type="FunFam" id="1.20.1440.160:FF:000001">
    <property type="entry name" value="Tumor necrosis factor alpha-induced protein 8-like 1"/>
    <property type="match status" value="1"/>
</dbReference>
<dbReference type="InterPro" id="IPR008477">
    <property type="entry name" value="TNFAIP8-like"/>
</dbReference>
<dbReference type="WBParaSite" id="ASIM_0001222801-mRNA-1">
    <property type="protein sequence ID" value="ASIM_0001222801-mRNA-1"/>
    <property type="gene ID" value="ASIM_0001222801"/>
</dbReference>
<gene>
    <name evidence="1" type="ORF">ASIM_LOCUS11694</name>
</gene>
<dbReference type="GO" id="GO:0005737">
    <property type="term" value="C:cytoplasm"/>
    <property type="evidence" value="ECO:0007669"/>
    <property type="project" value="TreeGrafter"/>
</dbReference>
<evidence type="ECO:0000313" key="3">
    <source>
        <dbReference type="WBParaSite" id="ASIM_0001222801-mRNA-1"/>
    </source>
</evidence>
<reference evidence="1 2" key="2">
    <citation type="submission" date="2018-11" db="EMBL/GenBank/DDBJ databases">
        <authorList>
            <consortium name="Pathogen Informatics"/>
        </authorList>
    </citation>
    <scope>NUCLEOTIDE SEQUENCE [LARGE SCALE GENOMIC DNA]</scope>
</reference>
<protein>
    <submittedName>
        <fullName evidence="3">Tumor necrosis factor alpha-induced protein 8-like protein</fullName>
    </submittedName>
</protein>
<evidence type="ECO:0000313" key="2">
    <source>
        <dbReference type="Proteomes" id="UP000267096"/>
    </source>
</evidence>